<accession>A0A840NFN6</accession>
<evidence type="ECO:0000313" key="1">
    <source>
        <dbReference type="EMBL" id="MBB5068012.1"/>
    </source>
</evidence>
<dbReference type="EMBL" id="JACHIV010000001">
    <property type="protein sequence ID" value="MBB5068012.1"/>
    <property type="molecule type" value="Genomic_DNA"/>
</dbReference>
<comment type="caution">
    <text evidence="1">The sequence shown here is derived from an EMBL/GenBank/DDBJ whole genome shotgun (WGS) entry which is preliminary data.</text>
</comment>
<organism evidence="1 2">
    <name type="scientific">Saccharopolyspora gloriosae</name>
    <dbReference type="NCBI Taxonomy" id="455344"/>
    <lineage>
        <taxon>Bacteria</taxon>
        <taxon>Bacillati</taxon>
        <taxon>Actinomycetota</taxon>
        <taxon>Actinomycetes</taxon>
        <taxon>Pseudonocardiales</taxon>
        <taxon>Pseudonocardiaceae</taxon>
        <taxon>Saccharopolyspora</taxon>
    </lineage>
</organism>
<reference evidence="1 2" key="1">
    <citation type="submission" date="2020-08" db="EMBL/GenBank/DDBJ databases">
        <title>Sequencing the genomes of 1000 actinobacteria strains.</title>
        <authorList>
            <person name="Klenk H.-P."/>
        </authorList>
    </citation>
    <scope>NUCLEOTIDE SEQUENCE [LARGE SCALE GENOMIC DNA]</scope>
    <source>
        <strain evidence="1 2">DSM 45582</strain>
    </source>
</reference>
<protein>
    <submittedName>
        <fullName evidence="1">Uncharacterized protein</fullName>
    </submittedName>
</protein>
<evidence type="ECO:0000313" key="2">
    <source>
        <dbReference type="Proteomes" id="UP000580474"/>
    </source>
</evidence>
<proteinExistence type="predicted"/>
<keyword evidence="2" id="KW-1185">Reference proteome</keyword>
<dbReference type="Proteomes" id="UP000580474">
    <property type="component" value="Unassembled WGS sequence"/>
</dbReference>
<dbReference type="AlphaFoldDB" id="A0A840NFN6"/>
<sequence>MSRQRAFEQIDSVARADVLAAAAARRPLGPTALAEKYGKNGEWARDVVLRAADEFGAELRAASAESPLRGTGSLHERFGATEKQNTALLEAAVVAELRAAADLGRPYDADDLAARFGDHPLPANTLIAVAGASDAREAARDGRPHTPAALASKYGFSSTRARELIGFAALADAREAIDGGGSHTAAELAAATT</sequence>
<gene>
    <name evidence="1" type="ORF">BJ969_001100</name>
</gene>
<name>A0A840NFN6_9PSEU</name>
<dbReference type="RefSeq" id="WP_184477783.1">
    <property type="nucleotide sequence ID" value="NZ_JACHIV010000001.1"/>
</dbReference>